<evidence type="ECO:0000256" key="2">
    <source>
        <dbReference type="ARBA" id="ARBA00008335"/>
    </source>
</evidence>
<dbReference type="GO" id="GO:0016020">
    <property type="term" value="C:membrane"/>
    <property type="evidence" value="ECO:0007669"/>
    <property type="project" value="UniProtKB-SubCell"/>
</dbReference>
<dbReference type="Pfam" id="PF07690">
    <property type="entry name" value="MFS_1"/>
    <property type="match status" value="1"/>
</dbReference>
<name>A0A9P4H0N4_9PLEO</name>
<protein>
    <submittedName>
        <fullName evidence="8">MFS general substrate transporter</fullName>
    </submittedName>
</protein>
<dbReference type="InterPro" id="IPR011701">
    <property type="entry name" value="MFS"/>
</dbReference>
<dbReference type="FunFam" id="1.20.1250.20:FF:000011">
    <property type="entry name" value="MFS multidrug transporter, putative"/>
    <property type="match status" value="1"/>
</dbReference>
<feature type="transmembrane region" description="Helical" evidence="6">
    <location>
        <begin position="368"/>
        <end position="387"/>
    </location>
</feature>
<dbReference type="CDD" id="cd17323">
    <property type="entry name" value="MFS_Tpo1_MDR_like"/>
    <property type="match status" value="1"/>
</dbReference>
<dbReference type="PANTHER" id="PTHR23502:SF68">
    <property type="entry name" value="MULTIDRUG TRANSPORTER, PUTATIVE (AFU_ORTHOLOGUE AFUA_3G01120)-RELATED"/>
    <property type="match status" value="1"/>
</dbReference>
<proteinExistence type="inferred from homology"/>
<keyword evidence="9" id="KW-1185">Reference proteome</keyword>
<dbReference type="Gene3D" id="1.20.1250.20">
    <property type="entry name" value="MFS general substrate transporter like domains"/>
    <property type="match status" value="1"/>
</dbReference>
<dbReference type="PROSITE" id="PS50850">
    <property type="entry name" value="MFS"/>
    <property type="match status" value="1"/>
</dbReference>
<feature type="transmembrane region" description="Helical" evidence="6">
    <location>
        <begin position="284"/>
        <end position="305"/>
    </location>
</feature>
<sequence length="497" mass="53587">MTVARTDRPISCADREVLGRSDTDPSIGKTTQDSNVVDFAGVDDPEYPLNWPRAKKLPAIVIATSLTLISPFTSTICASATLDILSHFDSTNQMLGALVTTIFLLGYTLGPIAIAPLSEMYGRAIMYKVCIVFFVVFNVACAVANRLGSLIAFRFLAGIMGSCPITLGTGTIADLMPAEKRAGAMGAYVLGSVLGPSIGPIVGGFMTPKTGWRWTFWLVAIISGVMAVVTLLFVRETYPYVLLERKTKQLRRETGNTSLRSALATGRSPRGLFVFSIFRPLKMLLSPIVFLLSLYAAIVYSYLYLCFTTIEVVFGRQYGFNSGEAGLATMGMGIGSAVGIAGCGLASQKISGYLTKKNGGDPRPEYRLPPMAVGGFITPLGLFLYGWSAQAKTNWMVPILGNVFLGMGMVLTYMPSAMYLVDAYTTHSASVTAASTILRCLLGALLPLAGPAMYDALGLGWGNSLLGFIAIAFIPVPFVFYRYDQQIREAKIWEAEF</sequence>
<evidence type="ECO:0000256" key="6">
    <source>
        <dbReference type="SAM" id="Phobius"/>
    </source>
</evidence>
<evidence type="ECO:0000313" key="8">
    <source>
        <dbReference type="EMBL" id="KAF2025149.1"/>
    </source>
</evidence>
<dbReference type="GO" id="GO:0022857">
    <property type="term" value="F:transmembrane transporter activity"/>
    <property type="evidence" value="ECO:0007669"/>
    <property type="project" value="InterPro"/>
</dbReference>
<feature type="transmembrane region" description="Helical" evidence="6">
    <location>
        <begin position="325"/>
        <end position="347"/>
    </location>
</feature>
<reference evidence="8" key="1">
    <citation type="journal article" date="2020" name="Stud. Mycol.">
        <title>101 Dothideomycetes genomes: a test case for predicting lifestyles and emergence of pathogens.</title>
        <authorList>
            <person name="Haridas S."/>
            <person name="Albert R."/>
            <person name="Binder M."/>
            <person name="Bloem J."/>
            <person name="Labutti K."/>
            <person name="Salamov A."/>
            <person name="Andreopoulos B."/>
            <person name="Baker S."/>
            <person name="Barry K."/>
            <person name="Bills G."/>
            <person name="Bluhm B."/>
            <person name="Cannon C."/>
            <person name="Castanera R."/>
            <person name="Culley D."/>
            <person name="Daum C."/>
            <person name="Ezra D."/>
            <person name="Gonzalez J."/>
            <person name="Henrissat B."/>
            <person name="Kuo A."/>
            <person name="Liang C."/>
            <person name="Lipzen A."/>
            <person name="Lutzoni F."/>
            <person name="Magnuson J."/>
            <person name="Mondo S."/>
            <person name="Nolan M."/>
            <person name="Ohm R."/>
            <person name="Pangilinan J."/>
            <person name="Park H.-J."/>
            <person name="Ramirez L."/>
            <person name="Alfaro M."/>
            <person name="Sun H."/>
            <person name="Tritt A."/>
            <person name="Yoshinaga Y."/>
            <person name="Zwiers L.-H."/>
            <person name="Turgeon B."/>
            <person name="Goodwin S."/>
            <person name="Spatafora J."/>
            <person name="Crous P."/>
            <person name="Grigoriev I."/>
        </authorList>
    </citation>
    <scope>NUCLEOTIDE SEQUENCE</scope>
    <source>
        <strain evidence="8">CBS 110217</strain>
    </source>
</reference>
<comment type="subcellular location">
    <subcellularLocation>
        <location evidence="1">Membrane</location>
        <topology evidence="1">Multi-pass membrane protein</topology>
    </subcellularLocation>
</comment>
<dbReference type="Proteomes" id="UP000799777">
    <property type="component" value="Unassembled WGS sequence"/>
</dbReference>
<dbReference type="EMBL" id="ML978273">
    <property type="protein sequence ID" value="KAF2025149.1"/>
    <property type="molecule type" value="Genomic_DNA"/>
</dbReference>
<dbReference type="PANTHER" id="PTHR23502">
    <property type="entry name" value="MAJOR FACILITATOR SUPERFAMILY"/>
    <property type="match status" value="1"/>
</dbReference>
<feature type="transmembrane region" description="Helical" evidence="6">
    <location>
        <begin position="214"/>
        <end position="234"/>
    </location>
</feature>
<feature type="transmembrane region" description="Helical" evidence="6">
    <location>
        <begin position="94"/>
        <end position="113"/>
    </location>
</feature>
<feature type="transmembrane region" description="Helical" evidence="6">
    <location>
        <begin position="185"/>
        <end position="208"/>
    </location>
</feature>
<dbReference type="AlphaFoldDB" id="A0A9P4H0N4"/>
<evidence type="ECO:0000313" key="9">
    <source>
        <dbReference type="Proteomes" id="UP000799777"/>
    </source>
</evidence>
<keyword evidence="3 6" id="KW-0812">Transmembrane</keyword>
<evidence type="ECO:0000259" key="7">
    <source>
        <dbReference type="PROSITE" id="PS50850"/>
    </source>
</evidence>
<feature type="transmembrane region" description="Helical" evidence="6">
    <location>
        <begin position="125"/>
        <end position="145"/>
    </location>
</feature>
<evidence type="ECO:0000256" key="1">
    <source>
        <dbReference type="ARBA" id="ARBA00004141"/>
    </source>
</evidence>
<dbReference type="InterPro" id="IPR020846">
    <property type="entry name" value="MFS_dom"/>
</dbReference>
<feature type="transmembrane region" description="Helical" evidence="6">
    <location>
        <begin position="399"/>
        <end position="421"/>
    </location>
</feature>
<feature type="transmembrane region" description="Helical" evidence="6">
    <location>
        <begin position="460"/>
        <end position="481"/>
    </location>
</feature>
<keyword evidence="5 6" id="KW-0472">Membrane</keyword>
<dbReference type="SUPFAM" id="SSF103473">
    <property type="entry name" value="MFS general substrate transporter"/>
    <property type="match status" value="1"/>
</dbReference>
<evidence type="ECO:0000256" key="3">
    <source>
        <dbReference type="ARBA" id="ARBA00022692"/>
    </source>
</evidence>
<accession>A0A9P4H0N4</accession>
<keyword evidence="4 6" id="KW-1133">Transmembrane helix</keyword>
<comment type="similarity">
    <text evidence="2">Belongs to the major facilitator superfamily.</text>
</comment>
<organism evidence="8 9">
    <name type="scientific">Setomelanomma holmii</name>
    <dbReference type="NCBI Taxonomy" id="210430"/>
    <lineage>
        <taxon>Eukaryota</taxon>
        <taxon>Fungi</taxon>
        <taxon>Dikarya</taxon>
        <taxon>Ascomycota</taxon>
        <taxon>Pezizomycotina</taxon>
        <taxon>Dothideomycetes</taxon>
        <taxon>Pleosporomycetidae</taxon>
        <taxon>Pleosporales</taxon>
        <taxon>Pleosporineae</taxon>
        <taxon>Phaeosphaeriaceae</taxon>
        <taxon>Setomelanomma</taxon>
    </lineage>
</organism>
<feature type="transmembrane region" description="Helical" evidence="6">
    <location>
        <begin position="59"/>
        <end position="82"/>
    </location>
</feature>
<feature type="domain" description="Major facilitator superfamily (MFS) profile" evidence="7">
    <location>
        <begin position="59"/>
        <end position="487"/>
    </location>
</feature>
<evidence type="ECO:0000256" key="4">
    <source>
        <dbReference type="ARBA" id="ARBA00022989"/>
    </source>
</evidence>
<evidence type="ECO:0000256" key="5">
    <source>
        <dbReference type="ARBA" id="ARBA00023136"/>
    </source>
</evidence>
<dbReference type="InterPro" id="IPR036259">
    <property type="entry name" value="MFS_trans_sf"/>
</dbReference>
<feature type="transmembrane region" description="Helical" evidence="6">
    <location>
        <begin position="151"/>
        <end position="173"/>
    </location>
</feature>
<dbReference type="OrthoDB" id="5296287at2759"/>
<comment type="caution">
    <text evidence="8">The sequence shown here is derived from an EMBL/GenBank/DDBJ whole genome shotgun (WGS) entry which is preliminary data.</text>
</comment>
<gene>
    <name evidence="8" type="ORF">EK21DRAFT_77111</name>
</gene>